<keyword evidence="10" id="KW-1185">Reference proteome</keyword>
<keyword evidence="4 7" id="KW-0812">Transmembrane</keyword>
<dbReference type="InParanoid" id="A0A6C2YIW8"/>
<dbReference type="GO" id="GO:0005886">
    <property type="term" value="C:plasma membrane"/>
    <property type="evidence" value="ECO:0007669"/>
    <property type="project" value="UniProtKB-SubCell"/>
</dbReference>
<keyword evidence="6 7" id="KW-0472">Membrane</keyword>
<dbReference type="RefSeq" id="WP_162656457.1">
    <property type="nucleotide sequence ID" value="NZ_LR593887.1"/>
</dbReference>
<dbReference type="Proteomes" id="UP000464378">
    <property type="component" value="Chromosome"/>
</dbReference>
<evidence type="ECO:0000256" key="5">
    <source>
        <dbReference type="ARBA" id="ARBA00022989"/>
    </source>
</evidence>
<keyword evidence="5 7" id="KW-1133">Transmembrane helix</keyword>
<feature type="transmembrane region" description="Helical" evidence="7">
    <location>
        <begin position="75"/>
        <end position="92"/>
    </location>
</feature>
<dbReference type="PANTHER" id="PTHR23522">
    <property type="entry name" value="BLL5896 PROTEIN"/>
    <property type="match status" value="1"/>
</dbReference>
<evidence type="ECO:0000256" key="2">
    <source>
        <dbReference type="ARBA" id="ARBA00022448"/>
    </source>
</evidence>
<dbReference type="EMBL" id="LR586016">
    <property type="protein sequence ID" value="VIP01231.1"/>
    <property type="molecule type" value="Genomic_DNA"/>
</dbReference>
<dbReference type="AlphaFoldDB" id="A0A6C2YIW8"/>
<organism evidence="9">
    <name type="scientific">Tuwongella immobilis</name>
    <dbReference type="NCBI Taxonomy" id="692036"/>
    <lineage>
        <taxon>Bacteria</taxon>
        <taxon>Pseudomonadati</taxon>
        <taxon>Planctomycetota</taxon>
        <taxon>Planctomycetia</taxon>
        <taxon>Gemmatales</taxon>
        <taxon>Gemmataceae</taxon>
        <taxon>Tuwongella</taxon>
    </lineage>
</organism>
<feature type="transmembrane region" description="Helical" evidence="7">
    <location>
        <begin position="515"/>
        <end position="537"/>
    </location>
</feature>
<dbReference type="SUPFAM" id="SSF47473">
    <property type="entry name" value="EF-hand"/>
    <property type="match status" value="1"/>
</dbReference>
<dbReference type="SUPFAM" id="SSF103473">
    <property type="entry name" value="MFS general substrate transporter"/>
    <property type="match status" value="2"/>
</dbReference>
<feature type="domain" description="Major facilitator superfamily (MFS) profile" evidence="8">
    <location>
        <begin position="359"/>
        <end position="554"/>
    </location>
</feature>
<evidence type="ECO:0000313" key="9">
    <source>
        <dbReference type="EMBL" id="VIP01231.1"/>
    </source>
</evidence>
<feature type="transmembrane region" description="Helical" evidence="7">
    <location>
        <begin position="42"/>
        <end position="63"/>
    </location>
</feature>
<gene>
    <name evidence="9" type="ORF">GMBLW1_27290</name>
</gene>
<dbReference type="Gene3D" id="1.10.238.10">
    <property type="entry name" value="EF-hand"/>
    <property type="match status" value="1"/>
</dbReference>
<accession>A0A6C2YIW8</accession>
<comment type="subcellular location">
    <subcellularLocation>
        <location evidence="1">Cell membrane</location>
        <topology evidence="1">Multi-pass membrane protein</topology>
    </subcellularLocation>
</comment>
<dbReference type="InterPro" id="IPR036259">
    <property type="entry name" value="MFS_trans_sf"/>
</dbReference>
<evidence type="ECO:0000256" key="7">
    <source>
        <dbReference type="SAM" id="Phobius"/>
    </source>
</evidence>
<keyword evidence="3" id="KW-1003">Cell membrane</keyword>
<keyword evidence="2" id="KW-0813">Transport</keyword>
<dbReference type="Pfam" id="PF03825">
    <property type="entry name" value="Nuc_H_symport"/>
    <property type="match status" value="2"/>
</dbReference>
<dbReference type="PROSITE" id="PS00018">
    <property type="entry name" value="EF_HAND_1"/>
    <property type="match status" value="2"/>
</dbReference>
<dbReference type="PROSITE" id="PS50850">
    <property type="entry name" value="MFS"/>
    <property type="match status" value="1"/>
</dbReference>
<dbReference type="Gene3D" id="1.20.1250.20">
    <property type="entry name" value="MFS general substrate transporter like domains"/>
    <property type="match status" value="2"/>
</dbReference>
<evidence type="ECO:0000259" key="8">
    <source>
        <dbReference type="PROSITE" id="PS50850"/>
    </source>
</evidence>
<feature type="transmembrane region" description="Helical" evidence="7">
    <location>
        <begin position="214"/>
        <end position="233"/>
    </location>
</feature>
<dbReference type="GO" id="GO:0015213">
    <property type="term" value="F:uridine transmembrane transporter activity"/>
    <property type="evidence" value="ECO:0007669"/>
    <property type="project" value="TreeGrafter"/>
</dbReference>
<evidence type="ECO:0000256" key="1">
    <source>
        <dbReference type="ARBA" id="ARBA00004651"/>
    </source>
</evidence>
<dbReference type="InterPro" id="IPR020846">
    <property type="entry name" value="MFS_dom"/>
</dbReference>
<feature type="transmembrane region" description="Helical" evidence="7">
    <location>
        <begin position="484"/>
        <end position="503"/>
    </location>
</feature>
<evidence type="ECO:0000313" key="10">
    <source>
        <dbReference type="Proteomes" id="UP000464378"/>
    </source>
</evidence>
<evidence type="ECO:0000256" key="6">
    <source>
        <dbReference type="ARBA" id="ARBA00023136"/>
    </source>
</evidence>
<dbReference type="KEGG" id="tim:GMBLW1_27290"/>
<sequence>MNPLKVKLSIMMFLQYTVWGVWAPVLALHLGQLESFREDTGWKIGMIYLTMAIASMVAPMIAGQLVDRFFATEKYLAFSHIAGAAAIIYAATQQDFGVIFLAMFVHCFFYAPTVPLTNSLSFAHLSDAERDFGKVRLWGTIGWAAIGGIFGLWLNNADEIGFTPRVGDCLYFAGGLGVIMGIFSLTLPYTPPSKKSDGAFAFLKAFKLAKDRSFALLLFVAFLVSTELQFYYVQTPSFFGDTSGLSLSTTQLAAAGKLDPTADKDKITTIYQAFDINRNKKMSKDELSDASIAQRTTELNAVKLKLQGEAAPISKDKLIALLADTKLATETRNDAAIADYAFGAADTDQDQQLSVTEVDAFLAKVNGVLPMIPGIVLEFDANATEKGGLNLSSGSVPMVMAIGQVAEILVLLLLPFALKKFGYGITIAIGIGAWAVRYGIFALGDPRELVIASQTLHGFGFGFFFVASFLYADRIAPKDIRGSTQGLIIFITYGAGMIISSLVSGKVADYFENDWQKVFFVPVAITVVCMLIFLFGFRESPPYEEDPKSEVPTA</sequence>
<dbReference type="InterPro" id="IPR018247">
    <property type="entry name" value="EF_Hand_1_Ca_BS"/>
</dbReference>
<proteinExistence type="predicted"/>
<reference evidence="9" key="1">
    <citation type="submission" date="2019-04" db="EMBL/GenBank/DDBJ databases">
        <authorList>
            <consortium name="Science for Life Laboratories"/>
        </authorList>
    </citation>
    <scope>NUCLEOTIDE SEQUENCE</scope>
    <source>
        <strain evidence="9">MBLW1</strain>
    </source>
</reference>
<dbReference type="InterPro" id="IPR011992">
    <property type="entry name" value="EF-hand-dom_pair"/>
</dbReference>
<feature type="transmembrane region" description="Helical" evidence="7">
    <location>
        <begin position="12"/>
        <end position="30"/>
    </location>
</feature>
<dbReference type="InterPro" id="IPR004740">
    <property type="entry name" value="Nuc_H_symport"/>
</dbReference>
<feature type="transmembrane region" description="Helical" evidence="7">
    <location>
        <begin position="135"/>
        <end position="154"/>
    </location>
</feature>
<protein>
    <recommendedName>
        <fullName evidence="8">Major facilitator superfamily (MFS) profile domain-containing protein</fullName>
    </recommendedName>
</protein>
<evidence type="ECO:0000256" key="3">
    <source>
        <dbReference type="ARBA" id="ARBA00022475"/>
    </source>
</evidence>
<feature type="transmembrane region" description="Helical" evidence="7">
    <location>
        <begin position="98"/>
        <end position="123"/>
    </location>
</feature>
<feature type="transmembrane region" description="Helical" evidence="7">
    <location>
        <begin position="170"/>
        <end position="189"/>
    </location>
</feature>
<feature type="transmembrane region" description="Helical" evidence="7">
    <location>
        <begin position="449"/>
        <end position="472"/>
    </location>
</feature>
<dbReference type="EMBL" id="LR593887">
    <property type="protein sequence ID" value="VTR97888.1"/>
    <property type="molecule type" value="Genomic_DNA"/>
</dbReference>
<feature type="transmembrane region" description="Helical" evidence="7">
    <location>
        <begin position="395"/>
        <end position="414"/>
    </location>
</feature>
<dbReference type="PANTHER" id="PTHR23522:SF4">
    <property type="entry name" value="NUCLEOSIDE PERMEASE NUPG-RELATED"/>
    <property type="match status" value="1"/>
</dbReference>
<feature type="transmembrane region" description="Helical" evidence="7">
    <location>
        <begin position="421"/>
        <end position="443"/>
    </location>
</feature>
<evidence type="ECO:0000256" key="4">
    <source>
        <dbReference type="ARBA" id="ARBA00022692"/>
    </source>
</evidence>
<dbReference type="GO" id="GO:0015212">
    <property type="term" value="F:cytidine transmembrane transporter activity"/>
    <property type="evidence" value="ECO:0007669"/>
    <property type="project" value="TreeGrafter"/>
</dbReference>
<name>A0A6C2YIW8_9BACT</name>